<dbReference type="FunFam" id="2.60.260.20:FF:000003">
    <property type="entry name" value="DnaJ subfamily A member 2"/>
    <property type="match status" value="1"/>
</dbReference>
<keyword evidence="2" id="KW-0677">Repeat</keyword>
<dbReference type="GO" id="GO:0008270">
    <property type="term" value="F:zinc ion binding"/>
    <property type="evidence" value="ECO:0007669"/>
    <property type="project" value="UniProtKB-KW"/>
</dbReference>
<dbReference type="OrthoDB" id="550424at2759"/>
<keyword evidence="1" id="KW-0479">Metal-binding</keyword>
<protein>
    <submittedName>
        <fullName evidence="6">DnaJ protein</fullName>
    </submittedName>
</protein>
<evidence type="ECO:0000256" key="2">
    <source>
        <dbReference type="ARBA" id="ARBA00022737"/>
    </source>
</evidence>
<evidence type="ECO:0000313" key="7">
    <source>
        <dbReference type="Proteomes" id="UP000283530"/>
    </source>
</evidence>
<dbReference type="GO" id="GO:0051082">
    <property type="term" value="F:unfolded protein binding"/>
    <property type="evidence" value="ECO:0007669"/>
    <property type="project" value="InterPro"/>
</dbReference>
<keyword evidence="4" id="KW-0862">Zinc</keyword>
<organism evidence="6 7">
    <name type="scientific">Cinnamomum micranthum f. kanehirae</name>
    <dbReference type="NCBI Taxonomy" id="337451"/>
    <lineage>
        <taxon>Eukaryota</taxon>
        <taxon>Viridiplantae</taxon>
        <taxon>Streptophyta</taxon>
        <taxon>Embryophyta</taxon>
        <taxon>Tracheophyta</taxon>
        <taxon>Spermatophyta</taxon>
        <taxon>Magnoliopsida</taxon>
        <taxon>Magnoliidae</taxon>
        <taxon>Laurales</taxon>
        <taxon>Lauraceae</taxon>
        <taxon>Cinnamomum</taxon>
    </lineage>
</organism>
<feature type="domain" description="Chaperone DnaJ C-terminal" evidence="5">
    <location>
        <begin position="3"/>
        <end position="109"/>
    </location>
</feature>
<dbReference type="PANTHER" id="PTHR43888">
    <property type="entry name" value="DNAJ-LIKE-2, ISOFORM A-RELATED"/>
    <property type="match status" value="1"/>
</dbReference>
<dbReference type="GO" id="GO:0030544">
    <property type="term" value="F:Hsp70 protein binding"/>
    <property type="evidence" value="ECO:0007669"/>
    <property type="project" value="InterPro"/>
</dbReference>
<dbReference type="AlphaFoldDB" id="A0A3S3N6E3"/>
<name>A0A3S3N6E3_9MAGN</name>
<accession>A0A3S3N6E3</accession>
<reference evidence="6 7" key="1">
    <citation type="journal article" date="2019" name="Nat. Plants">
        <title>Stout camphor tree genome fills gaps in understanding of flowering plant genome evolution.</title>
        <authorList>
            <person name="Chaw S.M."/>
            <person name="Liu Y.C."/>
            <person name="Wu Y.W."/>
            <person name="Wang H.Y."/>
            <person name="Lin C.I."/>
            <person name="Wu C.S."/>
            <person name="Ke H.M."/>
            <person name="Chang L.Y."/>
            <person name="Hsu C.Y."/>
            <person name="Yang H.T."/>
            <person name="Sudianto E."/>
            <person name="Hsu M.H."/>
            <person name="Wu K.P."/>
            <person name="Wang L.N."/>
            <person name="Leebens-Mack J.H."/>
            <person name="Tsai I.J."/>
        </authorList>
    </citation>
    <scope>NUCLEOTIDE SEQUENCE [LARGE SCALE GENOMIC DNA]</scope>
    <source>
        <strain evidence="7">cv. Chaw 1501</strain>
        <tissue evidence="6">Young leaves</tissue>
    </source>
</reference>
<evidence type="ECO:0000259" key="5">
    <source>
        <dbReference type="Pfam" id="PF01556"/>
    </source>
</evidence>
<evidence type="ECO:0000256" key="4">
    <source>
        <dbReference type="ARBA" id="ARBA00022833"/>
    </source>
</evidence>
<keyword evidence="7" id="KW-1185">Reference proteome</keyword>
<keyword evidence="3" id="KW-0863">Zinc-finger</keyword>
<proteinExistence type="predicted"/>
<evidence type="ECO:0000256" key="3">
    <source>
        <dbReference type="ARBA" id="ARBA00022771"/>
    </source>
</evidence>
<dbReference type="STRING" id="337451.A0A3S3N6E3"/>
<dbReference type="Proteomes" id="UP000283530">
    <property type="component" value="Unassembled WGS sequence"/>
</dbReference>
<evidence type="ECO:0000313" key="6">
    <source>
        <dbReference type="EMBL" id="RWR81709.1"/>
    </source>
</evidence>
<dbReference type="SUPFAM" id="SSF49493">
    <property type="entry name" value="HSP40/DnaJ peptide-binding domain"/>
    <property type="match status" value="1"/>
</dbReference>
<dbReference type="InterPro" id="IPR044713">
    <property type="entry name" value="DNJA1/2-like"/>
</dbReference>
<comment type="caution">
    <text evidence="6">The sequence shown here is derived from an EMBL/GenBank/DDBJ whole genome shotgun (WGS) entry which is preliminary data.</text>
</comment>
<dbReference type="InterPro" id="IPR002939">
    <property type="entry name" value="DnaJ_C"/>
</dbReference>
<sequence>MANGHEIVFPTAVKDPDKFIRDCVTFVLQEEEHLVLQREGDDLIFKHTLSLNEALWAFEFVLTHLDNRELDAHLEKLLSKVKVINEEGMPIYQRPYMKGKLYIHFFVDISLPSELYKDLKSALPRRTSVLTDIELAK</sequence>
<evidence type="ECO:0000256" key="1">
    <source>
        <dbReference type="ARBA" id="ARBA00022723"/>
    </source>
</evidence>
<dbReference type="GO" id="GO:0006457">
    <property type="term" value="P:protein folding"/>
    <property type="evidence" value="ECO:0007669"/>
    <property type="project" value="InterPro"/>
</dbReference>
<dbReference type="Gene3D" id="2.60.260.20">
    <property type="entry name" value="Urease metallochaperone UreE, N-terminal domain"/>
    <property type="match status" value="1"/>
</dbReference>
<dbReference type="InterPro" id="IPR008971">
    <property type="entry name" value="HSP40/DnaJ_pept-bd"/>
</dbReference>
<dbReference type="Pfam" id="PF01556">
    <property type="entry name" value="DnaJ_C"/>
    <property type="match status" value="1"/>
</dbReference>
<gene>
    <name evidence="6" type="ORF">CKAN_01040300</name>
</gene>
<dbReference type="EMBL" id="QPKB01000004">
    <property type="protein sequence ID" value="RWR81709.1"/>
    <property type="molecule type" value="Genomic_DNA"/>
</dbReference>